<dbReference type="Proteomes" id="UP000231503">
    <property type="component" value="Unassembled WGS sequence"/>
</dbReference>
<proteinExistence type="predicted"/>
<protein>
    <submittedName>
        <fullName evidence="2">Uncharacterized protein</fullName>
    </submittedName>
</protein>
<sequence>MRISLFHNKKSLSLLKYAAFFILNIALFHRASAQSEIDNPVDSGTFGELITKIAAIITQVTLPLVILFLILAGAMFVFGRGNPQQLARAKTIFWWTVIGAAIIVGAWFIAIAIDNFGRALSE</sequence>
<gene>
    <name evidence="2" type="ORF">COU47_02300</name>
</gene>
<feature type="transmembrane region" description="Helical" evidence="1">
    <location>
        <begin position="91"/>
        <end position="113"/>
    </location>
</feature>
<evidence type="ECO:0000313" key="3">
    <source>
        <dbReference type="Proteomes" id="UP000231503"/>
    </source>
</evidence>
<dbReference type="EMBL" id="PFCO01000005">
    <property type="protein sequence ID" value="PIR69563.1"/>
    <property type="molecule type" value="Genomic_DNA"/>
</dbReference>
<evidence type="ECO:0000313" key="2">
    <source>
        <dbReference type="EMBL" id="PIR69563.1"/>
    </source>
</evidence>
<dbReference type="Pfam" id="PF18895">
    <property type="entry name" value="T4SS_pilin"/>
    <property type="match status" value="1"/>
</dbReference>
<comment type="caution">
    <text evidence="2">The sequence shown here is derived from an EMBL/GenBank/DDBJ whole genome shotgun (WGS) entry which is preliminary data.</text>
</comment>
<keyword evidence="1" id="KW-0812">Transmembrane</keyword>
<organism evidence="2 3">
    <name type="scientific">Candidatus Niyogibacteria bacterium CG10_big_fil_rev_8_21_14_0_10_46_36</name>
    <dbReference type="NCBI Taxonomy" id="1974726"/>
    <lineage>
        <taxon>Bacteria</taxon>
        <taxon>Candidatus Niyogiibacteriota</taxon>
    </lineage>
</organism>
<reference evidence="3" key="1">
    <citation type="submission" date="2017-09" db="EMBL/GenBank/DDBJ databases">
        <title>Depth-based differentiation of microbial function through sediment-hosted aquifers and enrichment of novel symbionts in the deep terrestrial subsurface.</title>
        <authorList>
            <person name="Probst A.J."/>
            <person name="Ladd B."/>
            <person name="Jarett J.K."/>
            <person name="Geller-Mcgrath D.E."/>
            <person name="Sieber C.M.K."/>
            <person name="Emerson J.B."/>
            <person name="Anantharaman K."/>
            <person name="Thomas B.C."/>
            <person name="Malmstrom R."/>
            <person name="Stieglmeier M."/>
            <person name="Klingl A."/>
            <person name="Woyke T."/>
            <person name="Ryan C.M."/>
            <person name="Banfield J.F."/>
        </authorList>
    </citation>
    <scope>NUCLEOTIDE SEQUENCE [LARGE SCALE GENOMIC DNA]</scope>
</reference>
<dbReference type="InterPro" id="IPR043993">
    <property type="entry name" value="T4SS_pilin"/>
</dbReference>
<keyword evidence="1" id="KW-0472">Membrane</keyword>
<name>A0A2H0TDD8_9BACT</name>
<feature type="transmembrane region" description="Helical" evidence="1">
    <location>
        <begin position="49"/>
        <end position="79"/>
    </location>
</feature>
<dbReference type="AlphaFoldDB" id="A0A2H0TDD8"/>
<accession>A0A2H0TDD8</accession>
<keyword evidence="1" id="KW-1133">Transmembrane helix</keyword>
<evidence type="ECO:0000256" key="1">
    <source>
        <dbReference type="SAM" id="Phobius"/>
    </source>
</evidence>